<dbReference type="Gene3D" id="3.30.70.330">
    <property type="match status" value="1"/>
</dbReference>
<dbReference type="PROSITE" id="PS50878">
    <property type="entry name" value="RT_POL"/>
    <property type="match status" value="1"/>
</dbReference>
<dbReference type="InterPro" id="IPR012677">
    <property type="entry name" value="Nucleotide-bd_a/b_plait_sf"/>
</dbReference>
<dbReference type="OrthoDB" id="8006958at2759"/>
<protein>
    <recommendedName>
        <fullName evidence="7">Reverse transcriptase domain-containing protein</fullName>
    </recommendedName>
</protein>
<dbReference type="Pfam" id="PF00078">
    <property type="entry name" value="RVT_1"/>
    <property type="match status" value="1"/>
</dbReference>
<dbReference type="InterPro" id="IPR035979">
    <property type="entry name" value="RBD_domain_sf"/>
</dbReference>
<dbReference type="CDD" id="cd01650">
    <property type="entry name" value="RT_nLTR_like"/>
    <property type="match status" value="1"/>
</dbReference>
<dbReference type="InterPro" id="IPR043502">
    <property type="entry name" value="DNA/RNA_pol_sf"/>
</dbReference>
<accession>A0A2Z6NXX3</accession>
<evidence type="ECO:0000259" key="3">
    <source>
        <dbReference type="PROSITE" id="PS50102"/>
    </source>
</evidence>
<dbReference type="InterPro" id="IPR036691">
    <property type="entry name" value="Endo/exonu/phosph_ase_sf"/>
</dbReference>
<evidence type="ECO:0000256" key="2">
    <source>
        <dbReference type="SAM" id="MobiDB-lite"/>
    </source>
</evidence>
<evidence type="ECO:0000313" key="5">
    <source>
        <dbReference type="EMBL" id="GAU36369.1"/>
    </source>
</evidence>
<sequence length="1594" mass="179623">MRGRERVRGAAPRAYLGRPFRSSPSPEVRHKRGRVSVDSGEWTVVRHRRRKASRQGDEAVDRLRQKPDTHIHQCSSFSKHRHQFFDDQHHRFKSRAGDHYLNRLQQMRFISGGGRDFCRQELSNQRAWSDYRKEQEVSRPGCGWQQQQRLVDRDRYRFEGEDRCGHEGVDESGRLVSGWKQVSRTAAMASLSSLAGEQYTRDLGANKGSELKRYVSFYFTNFPAQLSNFYLRKGFEVCGMLEDVFVAKKRNRFGEPYGFVKFSNVRDITKMTKALNAVWFGHFRVRATVAKFERTVTGEEGRQQMEKVDFSKEPVASLMKDDNHSSKRHVVLTSDEMRSNSTKPTSEQSGPGLQEGVKVGDILVKLGAQHELIVQNEGQRNGEGPTPNNLGTLAAVAQEKDNRILLRKYCSKPDDVQWVQNGLVATVINGEAIPVVQNRITDAGFTDVEIIPMGADKVFVRSSEGIDSMSIVSSAKEFFKLVFSNWTRWDKVVQPYHRGAWVRLYGTPLHAWDEQFFKLCVYDCGRFLRTDNCSADKDRLDFARVLLATPQLDIINRVEKVLVDGLLVEIKIVEEWGYAMGEDTCLFEEGSATEASQSDCEEGHIDPDVCRNVDMLVDKITVGLEEAANDVVIGRSVVESSDKHVGYTSRVGDSEGESEHTVGIPSPVCDNIEVLKVKSHGDVGDGVVEVGSALLQSEPQAGPTTRFTNGESVRDADNQVHNNRANSCPPGATRSVCSGPWSLEWLQDLDHGEAGSVEEFLVANVYAPCDAGAKLVLWGSLSTRIQSLGRQRLCVCGDFNAVKLVDERRSSRGESRSLDHIPFNSFIDDNNLIDLPLSGPNEDDWGPRPSRMLKCWRDVPGYKGFVKDKWNSFQVDGWGGFVLKEKLRMIKTALKDWHTAHAQNLPSRIESLKARLSTLDLKGEEEALSEDEINELHGISADIHSLSRMHASISWQQSRSLWLKEGDANSKYFHSVLAGRRRGNTISVIHADGVTLEGVLPIRQAVFSHFASHFKAINMERPRVGNLHFKRLNQLECGSLTKPFSEAEVQSAVWDCDSYKSPGPDGVNFGFIKDFWAELRGDVLRFIAEFHRNGKLTKGLNSTFIALIPKIDSPQRLNDFRPISLVGSLYKILAKVLANRLRLVIGSVISESQTAFVKDRQILDGILIANEVVDEARKSKKELMLFKVDFKKAYDSVDWDYLDDVMGRMSFPSLWRKWIKECVCSATASVLVNGSPTDEFPLERGLRQGDPLSPFLFLLAAEGLNVLMEAAVANNVFTGYSIGERDSISVSHLQFADDTLLLGVKSWANVRALRAILVLFETMSGLKVNFHKSMLVGVNIPDSWLGEAASALSCKMGKIPFFYLGLPIGGDPRRLGFWDLVLTRLKNRLSGWKSRFLSFGGRLVLLKSVLTSLPVYALSFFKAPAENRGLTVAEMFSLGWGVAGEAWQWRRQLWVWEEEMLRECQTLLLGISLQVQSSDRWQWQPDPDEGYTVRGAYQLLTSQVSATMDDADTLIWHSQVPLKVSIFAWRLLRDRVGPSSFHLLQYLWIHLDFSMLVDRHHSGVCHFHTKKSSLISRLDKQFPSVVGQDQAFLF</sequence>
<dbReference type="CDD" id="cd00590">
    <property type="entry name" value="RRM_SF"/>
    <property type="match status" value="1"/>
</dbReference>
<gene>
    <name evidence="5" type="ORF">TSUD_212850</name>
</gene>
<feature type="domain" description="RRM" evidence="3">
    <location>
        <begin position="215"/>
        <end position="292"/>
    </location>
</feature>
<dbReference type="GO" id="GO:0003723">
    <property type="term" value="F:RNA binding"/>
    <property type="evidence" value="ECO:0007669"/>
    <property type="project" value="UniProtKB-UniRule"/>
</dbReference>
<evidence type="ECO:0000259" key="4">
    <source>
        <dbReference type="PROSITE" id="PS50878"/>
    </source>
</evidence>
<dbReference type="SUPFAM" id="SSF54928">
    <property type="entry name" value="RNA-binding domain, RBD"/>
    <property type="match status" value="1"/>
</dbReference>
<feature type="domain" description="Reverse transcriptase" evidence="4">
    <location>
        <begin position="1089"/>
        <end position="1349"/>
    </location>
</feature>
<dbReference type="InterPro" id="IPR000504">
    <property type="entry name" value="RRM_dom"/>
</dbReference>
<dbReference type="PANTHER" id="PTHR46890:SF48">
    <property type="entry name" value="RNA-DIRECTED DNA POLYMERASE"/>
    <property type="match status" value="1"/>
</dbReference>
<feature type="compositionally biased region" description="Polar residues" evidence="2">
    <location>
        <begin position="339"/>
        <end position="351"/>
    </location>
</feature>
<keyword evidence="1" id="KW-0694">RNA-binding</keyword>
<evidence type="ECO:0000256" key="1">
    <source>
        <dbReference type="PROSITE-ProRule" id="PRU00176"/>
    </source>
</evidence>
<name>A0A2Z6NXX3_TRISU</name>
<proteinExistence type="predicted"/>
<dbReference type="InterPro" id="IPR000477">
    <property type="entry name" value="RT_dom"/>
</dbReference>
<keyword evidence="6" id="KW-1185">Reference proteome</keyword>
<evidence type="ECO:0008006" key="7">
    <source>
        <dbReference type="Google" id="ProtNLM"/>
    </source>
</evidence>
<dbReference type="InterPro" id="IPR052343">
    <property type="entry name" value="Retrotransposon-Effector_Assoc"/>
</dbReference>
<feature type="region of interest" description="Disordered" evidence="2">
    <location>
        <begin position="321"/>
        <end position="354"/>
    </location>
</feature>
<dbReference type="SUPFAM" id="SSF56219">
    <property type="entry name" value="DNase I-like"/>
    <property type="match status" value="1"/>
</dbReference>
<dbReference type="SUPFAM" id="SSF56672">
    <property type="entry name" value="DNA/RNA polymerases"/>
    <property type="match status" value="1"/>
</dbReference>
<reference evidence="6" key="1">
    <citation type="journal article" date="2017" name="Front. Plant Sci.">
        <title>Climate Clever Clovers: New Paradigm to Reduce the Environmental Footprint of Ruminants by Breeding Low Methanogenic Forages Utilizing Haplotype Variation.</title>
        <authorList>
            <person name="Kaur P."/>
            <person name="Appels R."/>
            <person name="Bayer P.E."/>
            <person name="Keeble-Gagnere G."/>
            <person name="Wang J."/>
            <person name="Hirakawa H."/>
            <person name="Shirasawa K."/>
            <person name="Vercoe P."/>
            <person name="Stefanova K."/>
            <person name="Durmic Z."/>
            <person name="Nichols P."/>
            <person name="Revell C."/>
            <person name="Isobe S.N."/>
            <person name="Edwards D."/>
            <person name="Erskine W."/>
        </authorList>
    </citation>
    <scope>NUCLEOTIDE SEQUENCE [LARGE SCALE GENOMIC DNA]</scope>
    <source>
        <strain evidence="6">cv. Daliak</strain>
    </source>
</reference>
<dbReference type="Proteomes" id="UP000242715">
    <property type="component" value="Unassembled WGS sequence"/>
</dbReference>
<dbReference type="PANTHER" id="PTHR46890">
    <property type="entry name" value="NON-LTR RETROLELEMENT REVERSE TRANSCRIPTASE-LIKE PROTEIN-RELATED"/>
    <property type="match status" value="1"/>
</dbReference>
<dbReference type="PROSITE" id="PS50102">
    <property type="entry name" value="RRM"/>
    <property type="match status" value="1"/>
</dbReference>
<evidence type="ECO:0000313" key="6">
    <source>
        <dbReference type="Proteomes" id="UP000242715"/>
    </source>
</evidence>
<feature type="region of interest" description="Disordered" evidence="2">
    <location>
        <begin position="1"/>
        <end position="34"/>
    </location>
</feature>
<organism evidence="5 6">
    <name type="scientific">Trifolium subterraneum</name>
    <name type="common">Subterranean clover</name>
    <dbReference type="NCBI Taxonomy" id="3900"/>
    <lineage>
        <taxon>Eukaryota</taxon>
        <taxon>Viridiplantae</taxon>
        <taxon>Streptophyta</taxon>
        <taxon>Embryophyta</taxon>
        <taxon>Tracheophyta</taxon>
        <taxon>Spermatophyta</taxon>
        <taxon>Magnoliopsida</taxon>
        <taxon>eudicotyledons</taxon>
        <taxon>Gunneridae</taxon>
        <taxon>Pentapetalae</taxon>
        <taxon>rosids</taxon>
        <taxon>fabids</taxon>
        <taxon>Fabales</taxon>
        <taxon>Fabaceae</taxon>
        <taxon>Papilionoideae</taxon>
        <taxon>50 kb inversion clade</taxon>
        <taxon>NPAAA clade</taxon>
        <taxon>Hologalegina</taxon>
        <taxon>IRL clade</taxon>
        <taxon>Trifolieae</taxon>
        <taxon>Trifolium</taxon>
    </lineage>
</organism>
<dbReference type="EMBL" id="DF973627">
    <property type="protein sequence ID" value="GAU36369.1"/>
    <property type="molecule type" value="Genomic_DNA"/>
</dbReference>
<dbReference type="Gene3D" id="3.60.10.10">
    <property type="entry name" value="Endonuclease/exonuclease/phosphatase"/>
    <property type="match status" value="1"/>
</dbReference>